<dbReference type="RefSeq" id="WP_146318604.1">
    <property type="nucleotide sequence ID" value="NZ_VCQV01000026.1"/>
</dbReference>
<keyword evidence="1" id="KW-0963">Cytoplasm</keyword>
<dbReference type="Gene3D" id="3.40.1780.10">
    <property type="entry name" value="QueA-like"/>
    <property type="match status" value="1"/>
</dbReference>
<dbReference type="InterPro" id="IPR036100">
    <property type="entry name" value="QueA_sf"/>
</dbReference>
<reference evidence="6 7" key="2">
    <citation type="submission" date="2019-08" db="EMBL/GenBank/DDBJ databases">
        <title>Jejuicoccus antrihumi gen. nov., sp. nov., a new member of the family Dermacoccaceae isolated from a cave.</title>
        <authorList>
            <person name="Schumann P."/>
            <person name="Kim I.S."/>
        </authorList>
    </citation>
    <scope>NUCLEOTIDE SEQUENCE [LARGE SCALE GENOMIC DNA]</scope>
    <source>
        <strain evidence="6 7">C5-26</strain>
    </source>
</reference>
<evidence type="ECO:0000313" key="6">
    <source>
        <dbReference type="EMBL" id="TWP34568.1"/>
    </source>
</evidence>
<feature type="region of interest" description="Disordered" evidence="5">
    <location>
        <begin position="1"/>
        <end position="21"/>
    </location>
</feature>
<dbReference type="Pfam" id="PF02547">
    <property type="entry name" value="Queuosine_synth"/>
    <property type="match status" value="1"/>
</dbReference>
<proteinExistence type="predicted"/>
<keyword evidence="2 6" id="KW-0808">Transferase</keyword>
<dbReference type="GO" id="GO:0051075">
    <property type="term" value="F:S-adenosylmethionine:tRNA ribosyltransferase-isomerase activity"/>
    <property type="evidence" value="ECO:0007669"/>
    <property type="project" value="TreeGrafter"/>
</dbReference>
<accession>A0A563DWA5</accession>
<dbReference type="InterPro" id="IPR003699">
    <property type="entry name" value="QueA"/>
</dbReference>
<feature type="compositionally biased region" description="Polar residues" evidence="5">
    <location>
        <begin position="1"/>
        <end position="12"/>
    </location>
</feature>
<name>A0A563DWA5_9MICO</name>
<dbReference type="InterPro" id="IPR042119">
    <property type="entry name" value="QueA_dom2"/>
</dbReference>
<reference evidence="6 7" key="1">
    <citation type="submission" date="2019-05" db="EMBL/GenBank/DDBJ databases">
        <authorList>
            <person name="Lee S.D."/>
        </authorList>
    </citation>
    <scope>NUCLEOTIDE SEQUENCE [LARGE SCALE GENOMIC DNA]</scope>
    <source>
        <strain evidence="6 7">C5-26</strain>
    </source>
</reference>
<dbReference type="AlphaFoldDB" id="A0A563DWA5"/>
<protein>
    <submittedName>
        <fullName evidence="6">S-adenosylmethionine:tRNA ribosyltransferase-isomerase</fullName>
    </submittedName>
</protein>
<dbReference type="Gene3D" id="2.40.10.240">
    <property type="entry name" value="QueA-like"/>
    <property type="match status" value="1"/>
</dbReference>
<sequence>MKTLSSTPTTHFPQPDLSIAPAPAEQRGLARDEVRLLVATPAGITHARFRDLPDQLVPGDLVVVNNSATVAGEIDARMDAGGRAGTKIVLHVAGQLDDGGWVVELRTWPDASAAILGAEPDVHLEIGDLTLTLLAPYPGEGSTPTGHGNRLWRATVDGNLRRALDEGGRPIAYGYLDRRYPLSAYQSVFATVPGSAEMPSAGRPFSQAVITRLVAAGVSIAPVTLHTGVSSQEAGEAPQTEWFEVPSWSAALLNATRAAGGRVIAVGTTVTRALESAVGADGSVHEARGWTDRVVSPQDPARVVDGLITGWHDPQASHLLLVESVAGSELTQAAYDAAVAQGYLWHEFGDSALLLRGASQSTLSGCDLGHRA</sequence>
<dbReference type="PANTHER" id="PTHR30307">
    <property type="entry name" value="S-ADENOSYLMETHIONINE:TRNA RIBOSYLTRANSFERASE-ISOMERASE"/>
    <property type="match status" value="1"/>
</dbReference>
<gene>
    <name evidence="6" type="ORF">FGL98_16870</name>
</gene>
<evidence type="ECO:0000256" key="3">
    <source>
        <dbReference type="ARBA" id="ARBA00022691"/>
    </source>
</evidence>
<organism evidence="6 7">
    <name type="scientific">Leekyejoonella antrihumi</name>
    <dbReference type="NCBI Taxonomy" id="1660198"/>
    <lineage>
        <taxon>Bacteria</taxon>
        <taxon>Bacillati</taxon>
        <taxon>Actinomycetota</taxon>
        <taxon>Actinomycetes</taxon>
        <taxon>Micrococcales</taxon>
        <taxon>Dermacoccaceae</taxon>
        <taxon>Leekyejoonella</taxon>
    </lineage>
</organism>
<keyword evidence="3" id="KW-0949">S-adenosyl-L-methionine</keyword>
<comment type="caution">
    <text evidence="6">The sequence shown here is derived from an EMBL/GenBank/DDBJ whole genome shotgun (WGS) entry which is preliminary data.</text>
</comment>
<dbReference type="SUPFAM" id="SSF111337">
    <property type="entry name" value="QueA-like"/>
    <property type="match status" value="1"/>
</dbReference>
<keyword evidence="7" id="KW-1185">Reference proteome</keyword>
<dbReference type="PANTHER" id="PTHR30307:SF0">
    <property type="entry name" value="S-ADENOSYLMETHIONINE:TRNA RIBOSYLTRANSFERASE-ISOMERASE"/>
    <property type="match status" value="1"/>
</dbReference>
<keyword evidence="4" id="KW-0671">Queuosine biosynthesis</keyword>
<keyword evidence="6" id="KW-0413">Isomerase</keyword>
<evidence type="ECO:0000256" key="2">
    <source>
        <dbReference type="ARBA" id="ARBA00022679"/>
    </source>
</evidence>
<dbReference type="InterPro" id="IPR042118">
    <property type="entry name" value="QueA_dom1"/>
</dbReference>
<dbReference type="Proteomes" id="UP000320244">
    <property type="component" value="Unassembled WGS sequence"/>
</dbReference>
<dbReference type="OrthoDB" id="9783887at2"/>
<evidence type="ECO:0000256" key="1">
    <source>
        <dbReference type="ARBA" id="ARBA00022490"/>
    </source>
</evidence>
<dbReference type="EMBL" id="VCQV01000026">
    <property type="protein sequence ID" value="TWP34568.1"/>
    <property type="molecule type" value="Genomic_DNA"/>
</dbReference>
<evidence type="ECO:0000256" key="4">
    <source>
        <dbReference type="ARBA" id="ARBA00022785"/>
    </source>
</evidence>
<evidence type="ECO:0000313" key="7">
    <source>
        <dbReference type="Proteomes" id="UP000320244"/>
    </source>
</evidence>
<dbReference type="GO" id="GO:0008616">
    <property type="term" value="P:tRNA queuosine(34) biosynthetic process"/>
    <property type="evidence" value="ECO:0007669"/>
    <property type="project" value="UniProtKB-KW"/>
</dbReference>
<evidence type="ECO:0000256" key="5">
    <source>
        <dbReference type="SAM" id="MobiDB-lite"/>
    </source>
</evidence>